<feature type="transmembrane region" description="Helical" evidence="6">
    <location>
        <begin position="20"/>
        <end position="38"/>
    </location>
</feature>
<evidence type="ECO:0000256" key="5">
    <source>
        <dbReference type="ARBA" id="ARBA00023251"/>
    </source>
</evidence>
<dbReference type="GO" id="GO:0043190">
    <property type="term" value="C:ATP-binding cassette (ABC) transporter complex"/>
    <property type="evidence" value="ECO:0007669"/>
    <property type="project" value="InterPro"/>
</dbReference>
<feature type="transmembrane region" description="Helical" evidence="6">
    <location>
        <begin position="169"/>
        <end position="186"/>
    </location>
</feature>
<feature type="transmembrane region" description="Helical" evidence="6">
    <location>
        <begin position="136"/>
        <end position="157"/>
    </location>
</feature>
<evidence type="ECO:0000256" key="2">
    <source>
        <dbReference type="ARBA" id="ARBA00022692"/>
    </source>
</evidence>
<proteinExistence type="inferred from homology"/>
<dbReference type="GO" id="GO:0046677">
    <property type="term" value="P:response to antibiotic"/>
    <property type="evidence" value="ECO:0007669"/>
    <property type="project" value="UniProtKB-KW"/>
</dbReference>
<dbReference type="PIRSF" id="PIRSF006648">
    <property type="entry name" value="DrrB"/>
    <property type="match status" value="1"/>
</dbReference>
<dbReference type="InterPro" id="IPR052902">
    <property type="entry name" value="ABC-2_transporter"/>
</dbReference>
<dbReference type="InterPro" id="IPR047817">
    <property type="entry name" value="ABC2_TM_bact-type"/>
</dbReference>
<evidence type="ECO:0000256" key="3">
    <source>
        <dbReference type="ARBA" id="ARBA00022989"/>
    </source>
</evidence>
<keyword evidence="9" id="KW-1185">Reference proteome</keyword>
<keyword evidence="5" id="KW-0046">Antibiotic resistance</keyword>
<sequence length="246" mass="25842">MNALSKLVAVEAKLFLREPVSLFFVFALPLGLMLVFGLPQRGSTAGDDGGQHAELTFLPSLALSLTIGMLALFTLPMALGIYRERRVLRRLATTPVSPALLLIAQVVVNLVMAVVGVVVTAMGVRFLLDQPAPANVPAFALAFLLGVACLFAIGLLIGALAPSARSAQSIGPTLFFPLLFLAGAWLPRDQMPAVLARIGDYSPLGATVDTLAAAWAGQSPALPQLLALAVTAVLGSVLAARFFRWE</sequence>
<keyword evidence="3 6" id="KW-1133">Transmembrane helix</keyword>
<evidence type="ECO:0000256" key="1">
    <source>
        <dbReference type="ARBA" id="ARBA00004141"/>
    </source>
</evidence>
<evidence type="ECO:0000313" key="8">
    <source>
        <dbReference type="EMBL" id="SCL14034.1"/>
    </source>
</evidence>
<dbReference type="AlphaFoldDB" id="A0A1C6RAH7"/>
<dbReference type="PANTHER" id="PTHR43027:SF2">
    <property type="entry name" value="TRANSPORT PERMEASE PROTEIN"/>
    <property type="match status" value="1"/>
</dbReference>
<evidence type="ECO:0000313" key="9">
    <source>
        <dbReference type="Proteomes" id="UP000199699"/>
    </source>
</evidence>
<accession>A0A1C6RAH7</accession>
<dbReference type="InterPro" id="IPR013525">
    <property type="entry name" value="ABC2_TM"/>
</dbReference>
<evidence type="ECO:0000256" key="4">
    <source>
        <dbReference type="ARBA" id="ARBA00023136"/>
    </source>
</evidence>
<feature type="domain" description="ABC transmembrane type-2" evidence="7">
    <location>
        <begin position="20"/>
        <end position="246"/>
    </location>
</feature>
<dbReference type="PROSITE" id="PS51012">
    <property type="entry name" value="ABC_TM2"/>
    <property type="match status" value="1"/>
</dbReference>
<dbReference type="STRING" id="145857.GA0070616_0310"/>
<dbReference type="Proteomes" id="UP000199699">
    <property type="component" value="Unassembled WGS sequence"/>
</dbReference>
<evidence type="ECO:0000256" key="6">
    <source>
        <dbReference type="RuleBase" id="RU361157"/>
    </source>
</evidence>
<comment type="subcellular location">
    <subcellularLocation>
        <location evidence="6">Cell membrane</location>
        <topology evidence="6">Multi-pass membrane protein</topology>
    </subcellularLocation>
    <subcellularLocation>
        <location evidence="1">Membrane</location>
        <topology evidence="1">Multi-pass membrane protein</topology>
    </subcellularLocation>
</comment>
<reference evidence="8 9" key="1">
    <citation type="submission" date="2016-06" db="EMBL/GenBank/DDBJ databases">
        <authorList>
            <person name="Kjaerup R.B."/>
            <person name="Dalgaard T.S."/>
            <person name="Juul-Madsen H.R."/>
        </authorList>
    </citation>
    <scope>NUCLEOTIDE SEQUENCE [LARGE SCALE GENOMIC DNA]</scope>
    <source>
        <strain evidence="8 9">DSM 43818</strain>
    </source>
</reference>
<gene>
    <name evidence="8" type="ORF">GA0070616_0310</name>
</gene>
<dbReference type="InterPro" id="IPR000412">
    <property type="entry name" value="ABC_2_transport"/>
</dbReference>
<dbReference type="EMBL" id="FMHT01000003">
    <property type="protein sequence ID" value="SCL14034.1"/>
    <property type="molecule type" value="Genomic_DNA"/>
</dbReference>
<keyword evidence="6" id="KW-0813">Transport</keyword>
<dbReference type="RefSeq" id="WP_091075095.1">
    <property type="nucleotide sequence ID" value="NZ_FMHT01000003.1"/>
</dbReference>
<keyword evidence="4 6" id="KW-0472">Membrane</keyword>
<feature type="transmembrane region" description="Helical" evidence="6">
    <location>
        <begin position="225"/>
        <end position="243"/>
    </location>
</feature>
<keyword evidence="2 6" id="KW-0812">Transmembrane</keyword>
<comment type="similarity">
    <text evidence="6">Belongs to the ABC-2 integral membrane protein family.</text>
</comment>
<keyword evidence="6" id="KW-1003">Cell membrane</keyword>
<feature type="transmembrane region" description="Helical" evidence="6">
    <location>
        <begin position="100"/>
        <end position="124"/>
    </location>
</feature>
<dbReference type="PANTHER" id="PTHR43027">
    <property type="entry name" value="DOXORUBICIN RESISTANCE ABC TRANSPORTER PERMEASE PROTEIN DRRC-RELATED"/>
    <property type="match status" value="1"/>
</dbReference>
<name>A0A1C6RAH7_9ACTN</name>
<organism evidence="8 9">
    <name type="scientific">Micromonospora nigra</name>
    <dbReference type="NCBI Taxonomy" id="145857"/>
    <lineage>
        <taxon>Bacteria</taxon>
        <taxon>Bacillati</taxon>
        <taxon>Actinomycetota</taxon>
        <taxon>Actinomycetes</taxon>
        <taxon>Micromonosporales</taxon>
        <taxon>Micromonosporaceae</taxon>
        <taxon>Micromonospora</taxon>
    </lineage>
</organism>
<evidence type="ECO:0000259" key="7">
    <source>
        <dbReference type="PROSITE" id="PS51012"/>
    </source>
</evidence>
<protein>
    <recommendedName>
        <fullName evidence="6">Transport permease protein</fullName>
    </recommendedName>
</protein>
<dbReference type="GO" id="GO:0140359">
    <property type="term" value="F:ABC-type transporter activity"/>
    <property type="evidence" value="ECO:0007669"/>
    <property type="project" value="InterPro"/>
</dbReference>
<feature type="transmembrane region" description="Helical" evidence="6">
    <location>
        <begin position="58"/>
        <end position="79"/>
    </location>
</feature>
<dbReference type="Pfam" id="PF01061">
    <property type="entry name" value="ABC2_membrane"/>
    <property type="match status" value="1"/>
</dbReference>
<dbReference type="OrthoDB" id="3217868at2"/>